<dbReference type="EMBL" id="KE346347">
    <property type="protein sequence ID" value="EXC34120.1"/>
    <property type="molecule type" value="Genomic_DNA"/>
</dbReference>
<dbReference type="InterPro" id="IPR029005">
    <property type="entry name" value="LIM-bd/SEUSS"/>
</dbReference>
<accession>W9SB43</accession>
<protein>
    <submittedName>
        <fullName evidence="2">Transcriptional corepressor SEUSS</fullName>
    </submittedName>
</protein>
<evidence type="ECO:0000256" key="1">
    <source>
        <dbReference type="SAM" id="MobiDB-lite"/>
    </source>
</evidence>
<dbReference type="Pfam" id="PF01803">
    <property type="entry name" value="LIM_bind"/>
    <property type="match status" value="1"/>
</dbReference>
<sequence>MALETFYDPNYNLAAENAAFLQSSSSDNLPEEYEQYQAAAASLLNASQSLPGSSSRISNLNVGIIPGDTNRAIVPNAGASSSVTDAAFAFSEGLNMHRSAVFIVHSDPNLSMTVDGAFIAQQDSHLRPKRPQVAKKNQQEQKGFATTSRPGSQKHQNPLPSGVKQDPINVTKRYKKPRLDVSGRSIPDQYISQQLGPSQETAQLQIRSPTHQLPGLIQHHMNPSVNEQRVSDSVPPPQLHSVFVQQQNQQMRNQHQQQPGVHQVSNSQQFDEGACTRRLMQYIHHLRHQPLDNSISYWREFVAEYFAPGAKKRWCVSLYDKVGLEAMSIFRNAPMDGWQCDMCGCGSGRGFEANFEVLPRLNKLAFESGVIDELLFLDLPQEYRFPSGIRMLKCGKAVQESVHENLRVVHQGQLRIVFTHDLKILSWEFCASWHEVFLPRSLVVSQVVHATQKYQSSINHNGSNGSLPQFLKANGNQIQEAGCWLANALDLQSVDNLGFSKRYTRCLQMAEIVHSLKDLMNFSQNNHIGPIESLKNYCQDIVTSKLQRAELQGKRHLQSQNLPKEMSMPVFPVVGINTSGGSDMARESITASGLTASTLPDYNHKLAYQGPKISSTSLTNNFKVNGLSSSQCGQTTEHMIQKLLQEMLNSRTVNEVERPVTNLPTVMYNSPEAVSVQGNSLGRTSNSWVANNVNFSESMASGPSSWERQI</sequence>
<dbReference type="AlphaFoldDB" id="W9SB43"/>
<feature type="region of interest" description="Disordered" evidence="1">
    <location>
        <begin position="123"/>
        <end position="176"/>
    </location>
</feature>
<dbReference type="PANTHER" id="PTHR10378">
    <property type="entry name" value="LIM DOMAIN-BINDING PROTEIN"/>
    <property type="match status" value="1"/>
</dbReference>
<dbReference type="eggNOG" id="ENOG502QURB">
    <property type="taxonomic scope" value="Eukaryota"/>
</dbReference>
<name>W9SB43_9ROSA</name>
<feature type="compositionally biased region" description="Polar residues" evidence="1">
    <location>
        <begin position="140"/>
        <end position="159"/>
    </location>
</feature>
<evidence type="ECO:0000313" key="2">
    <source>
        <dbReference type="EMBL" id="EXC34120.1"/>
    </source>
</evidence>
<dbReference type="Proteomes" id="UP000030645">
    <property type="component" value="Unassembled WGS sequence"/>
</dbReference>
<dbReference type="KEGG" id="mnt:21393868"/>
<dbReference type="OrthoDB" id="774557at2759"/>
<gene>
    <name evidence="2" type="ORF">L484_010578</name>
</gene>
<proteinExistence type="predicted"/>
<reference evidence="3" key="1">
    <citation type="submission" date="2013-01" db="EMBL/GenBank/DDBJ databases">
        <title>Draft Genome Sequence of a Mulberry Tree, Morus notabilis C.K. Schneid.</title>
        <authorList>
            <person name="He N."/>
            <person name="Zhao S."/>
        </authorList>
    </citation>
    <scope>NUCLEOTIDE SEQUENCE</scope>
</reference>
<evidence type="ECO:0000313" key="3">
    <source>
        <dbReference type="Proteomes" id="UP000030645"/>
    </source>
</evidence>
<organism evidence="2 3">
    <name type="scientific">Morus notabilis</name>
    <dbReference type="NCBI Taxonomy" id="981085"/>
    <lineage>
        <taxon>Eukaryota</taxon>
        <taxon>Viridiplantae</taxon>
        <taxon>Streptophyta</taxon>
        <taxon>Embryophyta</taxon>
        <taxon>Tracheophyta</taxon>
        <taxon>Spermatophyta</taxon>
        <taxon>Magnoliopsida</taxon>
        <taxon>eudicotyledons</taxon>
        <taxon>Gunneridae</taxon>
        <taxon>Pentapetalae</taxon>
        <taxon>rosids</taxon>
        <taxon>fabids</taxon>
        <taxon>Rosales</taxon>
        <taxon>Moraceae</taxon>
        <taxon>Moreae</taxon>
        <taxon>Morus</taxon>
    </lineage>
</organism>
<keyword evidence="3" id="KW-1185">Reference proteome</keyword>